<reference evidence="5" key="1">
    <citation type="submission" date="2025-08" db="UniProtKB">
        <authorList>
            <consortium name="RefSeq"/>
        </authorList>
    </citation>
    <scope>IDENTIFICATION</scope>
    <source>
        <tissue evidence="5">Thorax and Abdomen</tissue>
    </source>
</reference>
<feature type="signal peptide" evidence="2">
    <location>
        <begin position="1"/>
        <end position="20"/>
    </location>
</feature>
<feature type="domain" description="C-type lectin" evidence="3">
    <location>
        <begin position="285"/>
        <end position="398"/>
    </location>
</feature>
<accession>A0A6J0BG78</accession>
<evidence type="ECO:0000313" key="5">
    <source>
        <dbReference type="RefSeq" id="XP_015513436.2"/>
    </source>
</evidence>
<gene>
    <name evidence="5" type="primary">LOC107219664</name>
</gene>
<dbReference type="RefSeq" id="XP_015513436.2">
    <property type="nucleotide sequence ID" value="XM_015657950.2"/>
</dbReference>
<dbReference type="FunCoup" id="A0A6J0BG78">
    <property type="interactions" value="18"/>
</dbReference>
<dbReference type="InterPro" id="IPR050111">
    <property type="entry name" value="C-type_lectin/snaclec_domain"/>
</dbReference>
<dbReference type="InterPro" id="IPR016187">
    <property type="entry name" value="CTDL_fold"/>
</dbReference>
<dbReference type="SMART" id="SM00034">
    <property type="entry name" value="CLECT"/>
    <property type="match status" value="2"/>
</dbReference>
<sequence>MASIVVIGAIFLALAATVKQLQVDATTNGVLLVAIPLQTANDTAPCLVRGQSSSKKRDDYTYVHGLGGYKLHTRATTWVEARLICQEEGGHLAVINSVAEADAVSLVFKKAERITGSGYPNDAFIGFHDLYREGEYVTIHGESLEKAGYDLWYTNQPNNLNNNQNCGGIHDNGRLNDLPCKGQLFGFICEVPAARDTVHSIAACYLKWSDYKSHHTVSRFVFCSRSHTSKKNTMSSALALLVFGQAYFLTPAFNDGAVAPNFASIPTNDLTKRDDYTYTPGIGAHKVHTEAASWSDAWAKCRDEGAHLAIINSQAESKLVVELLAKAGSMKGGNDPNHAHIGFHDLYKKNQWVTIEGQSLFEAGFSEWHQGEPNYLDDGNERCGSINRRDGKFNDLNCATRITSFVCELR</sequence>
<evidence type="ECO:0000256" key="1">
    <source>
        <dbReference type="ARBA" id="ARBA00023157"/>
    </source>
</evidence>
<organism evidence="5">
    <name type="scientific">Neodiprion lecontei</name>
    <name type="common">Redheaded pine sawfly</name>
    <dbReference type="NCBI Taxonomy" id="441921"/>
    <lineage>
        <taxon>Eukaryota</taxon>
        <taxon>Metazoa</taxon>
        <taxon>Ecdysozoa</taxon>
        <taxon>Arthropoda</taxon>
        <taxon>Hexapoda</taxon>
        <taxon>Insecta</taxon>
        <taxon>Pterygota</taxon>
        <taxon>Neoptera</taxon>
        <taxon>Endopterygota</taxon>
        <taxon>Hymenoptera</taxon>
        <taxon>Tenthredinoidea</taxon>
        <taxon>Diprionidae</taxon>
        <taxon>Diprioninae</taxon>
        <taxon>Neodiprion</taxon>
    </lineage>
</organism>
<dbReference type="InParanoid" id="A0A6J0BG78"/>
<name>A0A6J0BG78_NEOLC</name>
<protein>
    <submittedName>
        <fullName evidence="5">Uncharacterized protein LOC107219664</fullName>
    </submittedName>
</protein>
<dbReference type="Pfam" id="PF00059">
    <property type="entry name" value="Lectin_C"/>
    <property type="match status" value="2"/>
</dbReference>
<dbReference type="PROSITE" id="PS00615">
    <property type="entry name" value="C_TYPE_LECTIN_1"/>
    <property type="match status" value="1"/>
</dbReference>
<dbReference type="KEGG" id="nlo:107219664"/>
<dbReference type="PROSITE" id="PS50041">
    <property type="entry name" value="C_TYPE_LECTIN_2"/>
    <property type="match status" value="2"/>
</dbReference>
<dbReference type="Gene3D" id="3.10.100.10">
    <property type="entry name" value="Mannose-Binding Protein A, subunit A"/>
    <property type="match status" value="2"/>
</dbReference>
<dbReference type="InterPro" id="IPR018378">
    <property type="entry name" value="C-type_lectin_CS"/>
</dbReference>
<dbReference type="SUPFAM" id="SSF56436">
    <property type="entry name" value="C-type lectin-like"/>
    <property type="match status" value="2"/>
</dbReference>
<dbReference type="CDD" id="cd00037">
    <property type="entry name" value="CLECT"/>
    <property type="match status" value="2"/>
</dbReference>
<dbReference type="Proteomes" id="UP000829291">
    <property type="component" value="Chromosome 2"/>
</dbReference>
<dbReference type="PANTHER" id="PTHR22803">
    <property type="entry name" value="MANNOSE, PHOSPHOLIPASE, LECTIN RECEPTOR RELATED"/>
    <property type="match status" value="1"/>
</dbReference>
<evidence type="ECO:0000256" key="2">
    <source>
        <dbReference type="SAM" id="SignalP"/>
    </source>
</evidence>
<proteinExistence type="predicted"/>
<keyword evidence="1" id="KW-1015">Disulfide bond</keyword>
<dbReference type="AlphaFoldDB" id="A0A6J0BG78"/>
<dbReference type="OrthoDB" id="7357196at2759"/>
<keyword evidence="2" id="KW-0732">Signal</keyword>
<dbReference type="InterPro" id="IPR016186">
    <property type="entry name" value="C-type_lectin-like/link_sf"/>
</dbReference>
<keyword evidence="4" id="KW-1185">Reference proteome</keyword>
<evidence type="ECO:0000259" key="3">
    <source>
        <dbReference type="PROSITE" id="PS50041"/>
    </source>
</evidence>
<feature type="domain" description="C-type lectin" evidence="3">
    <location>
        <begin position="69"/>
        <end position="180"/>
    </location>
</feature>
<dbReference type="GeneID" id="107219664"/>
<dbReference type="InterPro" id="IPR001304">
    <property type="entry name" value="C-type_lectin-like"/>
</dbReference>
<feature type="chain" id="PRO_5047432635" evidence="2">
    <location>
        <begin position="21"/>
        <end position="410"/>
    </location>
</feature>
<evidence type="ECO:0000313" key="4">
    <source>
        <dbReference type="Proteomes" id="UP000829291"/>
    </source>
</evidence>